<dbReference type="InterPro" id="IPR050204">
    <property type="entry name" value="AraC_XylS_family_regulators"/>
</dbReference>
<gene>
    <name evidence="5" type="ORF">ND2E_0970</name>
</gene>
<dbReference type="InterPro" id="IPR009057">
    <property type="entry name" value="Homeodomain-like_sf"/>
</dbReference>
<keyword evidence="3" id="KW-0804">Transcription</keyword>
<dbReference type="InterPro" id="IPR037923">
    <property type="entry name" value="HTH-like"/>
</dbReference>
<sequence>MDNKLQEKADFTLANAYGGIEMVRADYKGQAFSKHVHEGYTIGVIEKGAQRFYRTGEIHTADTNSIILVNADDVHTGESASLGGWQYRAMYPLPEHFENISNDLYDKGKFAPYFSSSVINDPSLTDQLRLLFNQVDNNASQLLTETIMYSLMLRLTLRHSSLRHIPKDISGSKAKLLQVKEYLDSYPAEDISLKQLAIIAGLSQYHFIRQFKKMFELAPHSYQIQARLKKAKTLLKAGVKPVIVASDCGFHDQSHFNRHFKKALGTSPSKFQKQAVLYKN</sequence>
<dbReference type="PROSITE" id="PS01124">
    <property type="entry name" value="HTH_ARAC_FAMILY_2"/>
    <property type="match status" value="1"/>
</dbReference>
<organism evidence="5 6">
    <name type="scientific">Colwellia psychrerythraea</name>
    <name type="common">Vibrio psychroerythus</name>
    <dbReference type="NCBI Taxonomy" id="28229"/>
    <lineage>
        <taxon>Bacteria</taxon>
        <taxon>Pseudomonadati</taxon>
        <taxon>Pseudomonadota</taxon>
        <taxon>Gammaproteobacteria</taxon>
        <taxon>Alteromonadales</taxon>
        <taxon>Colwelliaceae</taxon>
        <taxon>Colwellia</taxon>
    </lineage>
</organism>
<protein>
    <submittedName>
        <fullName evidence="5">Transcriptional regulator, AraC family</fullName>
    </submittedName>
</protein>
<name>A0A099K6G6_COLPS</name>
<dbReference type="Pfam" id="PF02311">
    <property type="entry name" value="AraC_binding"/>
    <property type="match status" value="1"/>
</dbReference>
<dbReference type="SMART" id="SM00342">
    <property type="entry name" value="HTH_ARAC"/>
    <property type="match status" value="1"/>
</dbReference>
<keyword evidence="2" id="KW-0238">DNA-binding</keyword>
<keyword evidence="1" id="KW-0805">Transcription regulation</keyword>
<dbReference type="Proteomes" id="UP000029843">
    <property type="component" value="Unassembled WGS sequence"/>
</dbReference>
<reference evidence="5 6" key="1">
    <citation type="submission" date="2014-08" db="EMBL/GenBank/DDBJ databases">
        <title>Genomic and Phenotypic Diversity of Colwellia psychrerythraea strains from Disparate Marine Basins.</title>
        <authorList>
            <person name="Techtmann S.M."/>
            <person name="Stelling S.C."/>
            <person name="Utturkar S.M."/>
            <person name="Alshibli N."/>
            <person name="Harris A."/>
            <person name="Brown S.D."/>
            <person name="Hazen T.C."/>
        </authorList>
    </citation>
    <scope>NUCLEOTIDE SEQUENCE [LARGE SCALE GENOMIC DNA]</scope>
    <source>
        <strain evidence="5 6">ND2E</strain>
    </source>
</reference>
<dbReference type="SUPFAM" id="SSF51215">
    <property type="entry name" value="Regulatory protein AraC"/>
    <property type="match status" value="1"/>
</dbReference>
<dbReference type="SUPFAM" id="SSF46689">
    <property type="entry name" value="Homeodomain-like"/>
    <property type="match status" value="2"/>
</dbReference>
<evidence type="ECO:0000313" key="6">
    <source>
        <dbReference type="Proteomes" id="UP000029843"/>
    </source>
</evidence>
<evidence type="ECO:0000259" key="4">
    <source>
        <dbReference type="PROSITE" id="PS01124"/>
    </source>
</evidence>
<dbReference type="PANTHER" id="PTHR46796:SF2">
    <property type="entry name" value="TRANSCRIPTIONAL REGULATORY PROTEIN"/>
    <property type="match status" value="1"/>
</dbReference>
<dbReference type="InterPro" id="IPR018060">
    <property type="entry name" value="HTH_AraC"/>
</dbReference>
<comment type="caution">
    <text evidence="5">The sequence shown here is derived from an EMBL/GenBank/DDBJ whole genome shotgun (WGS) entry which is preliminary data.</text>
</comment>
<proteinExistence type="predicted"/>
<dbReference type="PANTHER" id="PTHR46796">
    <property type="entry name" value="HTH-TYPE TRANSCRIPTIONAL ACTIVATOR RHAS-RELATED"/>
    <property type="match status" value="1"/>
</dbReference>
<evidence type="ECO:0000313" key="5">
    <source>
        <dbReference type="EMBL" id="KGJ86404.1"/>
    </source>
</evidence>
<dbReference type="GO" id="GO:0003700">
    <property type="term" value="F:DNA-binding transcription factor activity"/>
    <property type="evidence" value="ECO:0007669"/>
    <property type="project" value="InterPro"/>
</dbReference>
<dbReference type="RefSeq" id="WP_033096036.1">
    <property type="nucleotide sequence ID" value="NZ_JQED01000057.1"/>
</dbReference>
<dbReference type="Pfam" id="PF12833">
    <property type="entry name" value="HTH_18"/>
    <property type="match status" value="1"/>
</dbReference>
<dbReference type="PATRIC" id="fig|28229.4.peg.4463"/>
<feature type="domain" description="HTH araC/xylS-type" evidence="4">
    <location>
        <begin position="177"/>
        <end position="274"/>
    </location>
</feature>
<dbReference type="Gene3D" id="1.10.10.60">
    <property type="entry name" value="Homeodomain-like"/>
    <property type="match status" value="2"/>
</dbReference>
<evidence type="ECO:0000256" key="1">
    <source>
        <dbReference type="ARBA" id="ARBA00023015"/>
    </source>
</evidence>
<dbReference type="OrthoDB" id="9809338at2"/>
<evidence type="ECO:0000256" key="2">
    <source>
        <dbReference type="ARBA" id="ARBA00023125"/>
    </source>
</evidence>
<dbReference type="GO" id="GO:0043565">
    <property type="term" value="F:sequence-specific DNA binding"/>
    <property type="evidence" value="ECO:0007669"/>
    <property type="project" value="InterPro"/>
</dbReference>
<dbReference type="InterPro" id="IPR003313">
    <property type="entry name" value="AraC-bd"/>
</dbReference>
<dbReference type="AlphaFoldDB" id="A0A099K6G6"/>
<dbReference type="EMBL" id="JQED01000057">
    <property type="protein sequence ID" value="KGJ86404.1"/>
    <property type="molecule type" value="Genomic_DNA"/>
</dbReference>
<accession>A0A099K6G6</accession>
<evidence type="ECO:0000256" key="3">
    <source>
        <dbReference type="ARBA" id="ARBA00023163"/>
    </source>
</evidence>